<evidence type="ECO:0000259" key="1">
    <source>
        <dbReference type="PROSITE" id="PS50801"/>
    </source>
</evidence>
<dbReference type="Pfam" id="PF13466">
    <property type="entry name" value="STAS_2"/>
    <property type="match status" value="1"/>
</dbReference>
<reference evidence="3" key="1">
    <citation type="journal article" date="2019" name="Int. J. Syst. Evol. Microbiol.">
        <title>The Global Catalogue of Microorganisms (GCM) 10K type strain sequencing project: providing services to taxonomists for standard genome sequencing and annotation.</title>
        <authorList>
            <consortium name="The Broad Institute Genomics Platform"/>
            <consortium name="The Broad Institute Genome Sequencing Center for Infectious Disease"/>
            <person name="Wu L."/>
            <person name="Ma J."/>
        </authorList>
    </citation>
    <scope>NUCLEOTIDE SEQUENCE [LARGE SCALE GENOMIC DNA]</scope>
    <source>
        <strain evidence="3">CGMCC 4.7241</strain>
    </source>
</reference>
<dbReference type="EMBL" id="JBHRZH010000017">
    <property type="protein sequence ID" value="MFC3762990.1"/>
    <property type="molecule type" value="Genomic_DNA"/>
</dbReference>
<feature type="domain" description="STAS" evidence="1">
    <location>
        <begin position="10"/>
        <end position="114"/>
    </location>
</feature>
<dbReference type="Gene3D" id="3.30.750.24">
    <property type="entry name" value="STAS domain"/>
    <property type="match status" value="1"/>
</dbReference>
<gene>
    <name evidence="2" type="ORF">ACFOUW_19270</name>
</gene>
<dbReference type="InterPro" id="IPR058548">
    <property type="entry name" value="MlaB-like_STAS"/>
</dbReference>
<dbReference type="CDD" id="cd07043">
    <property type="entry name" value="STAS_anti-anti-sigma_factors"/>
    <property type="match status" value="1"/>
</dbReference>
<evidence type="ECO:0000313" key="3">
    <source>
        <dbReference type="Proteomes" id="UP001595699"/>
    </source>
</evidence>
<evidence type="ECO:0000313" key="2">
    <source>
        <dbReference type="EMBL" id="MFC3762990.1"/>
    </source>
</evidence>
<dbReference type="Proteomes" id="UP001595699">
    <property type="component" value="Unassembled WGS sequence"/>
</dbReference>
<dbReference type="InterPro" id="IPR002645">
    <property type="entry name" value="STAS_dom"/>
</dbReference>
<accession>A0ABV7YH34</accession>
<name>A0ABV7YH34_9ACTN</name>
<dbReference type="SUPFAM" id="SSF52091">
    <property type="entry name" value="SpoIIaa-like"/>
    <property type="match status" value="1"/>
</dbReference>
<protein>
    <submittedName>
        <fullName evidence="2">STAS domain-containing protein</fullName>
    </submittedName>
</protein>
<dbReference type="PROSITE" id="PS50801">
    <property type="entry name" value="STAS"/>
    <property type="match status" value="1"/>
</dbReference>
<dbReference type="PANTHER" id="PTHR33495:SF2">
    <property type="entry name" value="ANTI-SIGMA FACTOR ANTAGONIST TM_1081-RELATED"/>
    <property type="match status" value="1"/>
</dbReference>
<organism evidence="2 3">
    <name type="scientific">Tenggerimyces flavus</name>
    <dbReference type="NCBI Taxonomy" id="1708749"/>
    <lineage>
        <taxon>Bacteria</taxon>
        <taxon>Bacillati</taxon>
        <taxon>Actinomycetota</taxon>
        <taxon>Actinomycetes</taxon>
        <taxon>Propionibacteriales</taxon>
        <taxon>Nocardioidaceae</taxon>
        <taxon>Tenggerimyces</taxon>
    </lineage>
</organism>
<comment type="caution">
    <text evidence="2">The sequence shown here is derived from an EMBL/GenBank/DDBJ whole genome shotgun (WGS) entry which is preliminary data.</text>
</comment>
<dbReference type="InterPro" id="IPR036513">
    <property type="entry name" value="STAS_dom_sf"/>
</dbReference>
<keyword evidence="3" id="KW-1185">Reference proteome</keyword>
<dbReference type="PANTHER" id="PTHR33495">
    <property type="entry name" value="ANTI-SIGMA FACTOR ANTAGONIST TM_1081-RELATED-RELATED"/>
    <property type="match status" value="1"/>
</dbReference>
<sequence length="114" mass="12690">MVLPGDARDDGRVVVRLDDETFVDGMARLRWQLRHLLAGGARVIVVDLAGLRQLSSTSVAALLSTHRVCRSRGGGVVVRKANRRTLDLLRRTGLHHVFEIETHVETQQEMRNAG</sequence>
<proteinExistence type="predicted"/>
<dbReference type="RefSeq" id="WP_205119920.1">
    <property type="nucleotide sequence ID" value="NZ_JAFBCM010000001.1"/>
</dbReference>